<evidence type="ECO:0000256" key="1">
    <source>
        <dbReference type="SAM" id="SignalP"/>
    </source>
</evidence>
<feature type="signal peptide" evidence="1">
    <location>
        <begin position="1"/>
        <end position="25"/>
    </location>
</feature>
<dbReference type="Proteomes" id="UP001482620">
    <property type="component" value="Unassembled WGS sequence"/>
</dbReference>
<keyword evidence="3" id="KW-1185">Reference proteome</keyword>
<protein>
    <submittedName>
        <fullName evidence="2">Uncharacterized protein</fullName>
    </submittedName>
</protein>
<evidence type="ECO:0000313" key="2">
    <source>
        <dbReference type="EMBL" id="MEQ2231126.1"/>
    </source>
</evidence>
<reference evidence="2 3" key="1">
    <citation type="submission" date="2021-06" db="EMBL/GenBank/DDBJ databases">
        <authorList>
            <person name="Palmer J.M."/>
        </authorList>
    </citation>
    <scope>NUCLEOTIDE SEQUENCE [LARGE SCALE GENOMIC DNA]</scope>
    <source>
        <strain evidence="3">if_2019</strain>
        <tissue evidence="2">Muscle</tissue>
    </source>
</reference>
<accession>A0ABV0TGJ0</accession>
<name>A0ABV0TGJ0_9TELE</name>
<gene>
    <name evidence="2" type="ORF">ILYODFUR_036284</name>
</gene>
<organism evidence="2 3">
    <name type="scientific">Ilyodon furcidens</name>
    <name type="common">goldbreast splitfin</name>
    <dbReference type="NCBI Taxonomy" id="33524"/>
    <lineage>
        <taxon>Eukaryota</taxon>
        <taxon>Metazoa</taxon>
        <taxon>Chordata</taxon>
        <taxon>Craniata</taxon>
        <taxon>Vertebrata</taxon>
        <taxon>Euteleostomi</taxon>
        <taxon>Actinopterygii</taxon>
        <taxon>Neopterygii</taxon>
        <taxon>Teleostei</taxon>
        <taxon>Neoteleostei</taxon>
        <taxon>Acanthomorphata</taxon>
        <taxon>Ovalentaria</taxon>
        <taxon>Atherinomorphae</taxon>
        <taxon>Cyprinodontiformes</taxon>
        <taxon>Goodeidae</taxon>
        <taxon>Ilyodon</taxon>
    </lineage>
</organism>
<proteinExistence type="predicted"/>
<dbReference type="EMBL" id="JAHRIQ010030461">
    <property type="protein sequence ID" value="MEQ2231126.1"/>
    <property type="molecule type" value="Genomic_DNA"/>
</dbReference>
<comment type="caution">
    <text evidence="2">The sequence shown here is derived from an EMBL/GenBank/DDBJ whole genome shotgun (WGS) entry which is preliminary data.</text>
</comment>
<feature type="chain" id="PRO_5046395960" evidence="1">
    <location>
        <begin position="26"/>
        <end position="105"/>
    </location>
</feature>
<sequence>MGSKFLTRSQQIHLVFLVLLKFTFRSLETPRHLKVKGPVHIQNYEAEHTESHSVRCVPESVWLDHCQDLWVGGSEEEEDSRRSDVSSEHSYWECCLILWTTFRGG</sequence>
<keyword evidence="1" id="KW-0732">Signal</keyword>
<evidence type="ECO:0000313" key="3">
    <source>
        <dbReference type="Proteomes" id="UP001482620"/>
    </source>
</evidence>